<dbReference type="SUPFAM" id="SSF82185">
    <property type="entry name" value="Histone H3 K4-specific methyltransferase SET7/9 N-terminal domain"/>
    <property type="match status" value="1"/>
</dbReference>
<name>A0A1G8HHK2_9VIBR</name>
<accession>A0A1G8HHK2</accession>
<reference evidence="1 2" key="1">
    <citation type="submission" date="2016-10" db="EMBL/GenBank/DDBJ databases">
        <authorList>
            <person name="de Groot N.N."/>
        </authorList>
    </citation>
    <scope>NUCLEOTIDE SEQUENCE [LARGE SCALE GENOMIC DNA]</scope>
    <source>
        <strain evidence="1 2">CGMCC 1.10228</strain>
    </source>
</reference>
<proteinExistence type="predicted"/>
<dbReference type="STRING" id="861298.SAMN04488136_1527"/>
<keyword evidence="2" id="KW-1185">Reference proteome</keyword>
<sequence length="177" mass="20851">MSPKLKWTIRGRIEIVYTGTLKEMKKYTGHARLYSKNDLYAEGECTEGVKVGFWTYYQSNDQVMLEETYDDKGRKQGISRSFYENGQISAEGFYIAGQLHGESRTWYDNGALESHNLYDKGKPVEVKTFYLEGEIRLHQEFISGRLNKETWYKQDASIWRYQEYENGKVIKEINSNY</sequence>
<dbReference type="Gene3D" id="3.90.930.1">
    <property type="match status" value="1"/>
</dbReference>
<evidence type="ECO:0000313" key="2">
    <source>
        <dbReference type="Proteomes" id="UP000198854"/>
    </source>
</evidence>
<dbReference type="EMBL" id="FNDD01000052">
    <property type="protein sequence ID" value="SDI06128.1"/>
    <property type="molecule type" value="Genomic_DNA"/>
</dbReference>
<evidence type="ECO:0000313" key="1">
    <source>
        <dbReference type="EMBL" id="SDI06128.1"/>
    </source>
</evidence>
<organism evidence="1 2">
    <name type="scientific">Vibrio xiamenensis</name>
    <dbReference type="NCBI Taxonomy" id="861298"/>
    <lineage>
        <taxon>Bacteria</taxon>
        <taxon>Pseudomonadati</taxon>
        <taxon>Pseudomonadota</taxon>
        <taxon>Gammaproteobacteria</taxon>
        <taxon>Vibrionales</taxon>
        <taxon>Vibrionaceae</taxon>
        <taxon>Vibrio</taxon>
    </lineage>
</organism>
<dbReference type="OrthoDB" id="5918429at2"/>
<protein>
    <submittedName>
        <fullName evidence="1">MORN repeat variant</fullName>
    </submittedName>
</protein>
<dbReference type="AlphaFoldDB" id="A0A1G8HHK2"/>
<dbReference type="Pfam" id="PF07661">
    <property type="entry name" value="MORN_2"/>
    <property type="match status" value="2"/>
</dbReference>
<dbReference type="RefSeq" id="WP_093279444.1">
    <property type="nucleotide sequence ID" value="NZ_FNDD01000052.1"/>
</dbReference>
<dbReference type="InterPro" id="IPR011652">
    <property type="entry name" value="MORN_2"/>
</dbReference>
<dbReference type="Proteomes" id="UP000198854">
    <property type="component" value="Unassembled WGS sequence"/>
</dbReference>
<gene>
    <name evidence="1" type="ORF">SAMN04488136_1527</name>
</gene>